<protein>
    <recommendedName>
        <fullName evidence="2">VOC domain-containing protein</fullName>
    </recommendedName>
</protein>
<evidence type="ECO:0008006" key="2">
    <source>
        <dbReference type="Google" id="ProtNLM"/>
    </source>
</evidence>
<name>A0A383CRD4_9ZZZZ</name>
<proteinExistence type="predicted"/>
<dbReference type="InterPro" id="IPR029068">
    <property type="entry name" value="Glyas_Bleomycin-R_OHBP_Dase"/>
</dbReference>
<sequence>MSGINLSDLSYVAYQVTDLDLMARFLVDFGMTEADRTDASLYMRGQGSRPFIHMSVQGDENLFLGGAFQVESKADLEKAANIPGSSDIVEVDRPGGGLEVTLTTPNGHSLWLTYGSENAPQTDRKQAGRMNFADYVNRVDKPVRLASGMAPILRLGHFVVRVQDEAAETAWFTEHFNLIPSDYLGAPGGP</sequence>
<dbReference type="SUPFAM" id="SSF54593">
    <property type="entry name" value="Glyoxalase/Bleomycin resistance protein/Dihydroxybiphenyl dioxygenase"/>
    <property type="match status" value="1"/>
</dbReference>
<accession>A0A383CRD4</accession>
<evidence type="ECO:0000313" key="1">
    <source>
        <dbReference type="EMBL" id="SVE34178.1"/>
    </source>
</evidence>
<dbReference type="Gene3D" id="3.10.180.10">
    <property type="entry name" value="2,3-Dihydroxybiphenyl 1,2-Dioxygenase, domain 1"/>
    <property type="match status" value="1"/>
</dbReference>
<feature type="non-terminal residue" evidence="1">
    <location>
        <position position="190"/>
    </location>
</feature>
<dbReference type="AlphaFoldDB" id="A0A383CRD4"/>
<gene>
    <name evidence="1" type="ORF">METZ01_LOCUS487032</name>
</gene>
<organism evidence="1">
    <name type="scientific">marine metagenome</name>
    <dbReference type="NCBI Taxonomy" id="408172"/>
    <lineage>
        <taxon>unclassified sequences</taxon>
        <taxon>metagenomes</taxon>
        <taxon>ecological metagenomes</taxon>
    </lineage>
</organism>
<reference evidence="1" key="1">
    <citation type="submission" date="2018-05" db="EMBL/GenBank/DDBJ databases">
        <authorList>
            <person name="Lanie J.A."/>
            <person name="Ng W.-L."/>
            <person name="Kazmierczak K.M."/>
            <person name="Andrzejewski T.M."/>
            <person name="Davidsen T.M."/>
            <person name="Wayne K.J."/>
            <person name="Tettelin H."/>
            <person name="Glass J.I."/>
            <person name="Rusch D."/>
            <person name="Podicherti R."/>
            <person name="Tsui H.-C.T."/>
            <person name="Winkler M.E."/>
        </authorList>
    </citation>
    <scope>NUCLEOTIDE SEQUENCE</scope>
</reference>
<dbReference type="EMBL" id="UINC01210629">
    <property type="protein sequence ID" value="SVE34178.1"/>
    <property type="molecule type" value="Genomic_DNA"/>
</dbReference>